<feature type="transmembrane region" description="Helical" evidence="1">
    <location>
        <begin position="278"/>
        <end position="299"/>
    </location>
</feature>
<evidence type="ECO:0000313" key="2">
    <source>
        <dbReference type="EMBL" id="KAK7023635.1"/>
    </source>
</evidence>
<keyword evidence="3" id="KW-1185">Reference proteome</keyword>
<dbReference type="AlphaFoldDB" id="A0AAW0BBS8"/>
<keyword evidence="1" id="KW-1133">Transmembrane helix</keyword>
<dbReference type="Proteomes" id="UP001383192">
    <property type="component" value="Unassembled WGS sequence"/>
</dbReference>
<name>A0AAW0BBS8_9AGAR</name>
<keyword evidence="1" id="KW-0812">Transmembrane</keyword>
<evidence type="ECO:0008006" key="4">
    <source>
        <dbReference type="Google" id="ProtNLM"/>
    </source>
</evidence>
<reference evidence="2 3" key="1">
    <citation type="submission" date="2024-01" db="EMBL/GenBank/DDBJ databases">
        <title>A draft genome for a cacao thread blight-causing isolate of Paramarasmius palmivorus.</title>
        <authorList>
            <person name="Baruah I.K."/>
            <person name="Bukari Y."/>
            <person name="Amoako-Attah I."/>
            <person name="Meinhardt L.W."/>
            <person name="Bailey B.A."/>
            <person name="Cohen S.P."/>
        </authorList>
    </citation>
    <scope>NUCLEOTIDE SEQUENCE [LARGE SCALE GENOMIC DNA]</scope>
    <source>
        <strain evidence="2 3">GH-12</strain>
    </source>
</reference>
<dbReference type="PANTHER" id="PTHR35043">
    <property type="entry name" value="TRANSCRIPTION FACTOR DOMAIN-CONTAINING PROTEIN"/>
    <property type="match status" value="1"/>
</dbReference>
<comment type="caution">
    <text evidence="2">The sequence shown here is derived from an EMBL/GenBank/DDBJ whole genome shotgun (WGS) entry which is preliminary data.</text>
</comment>
<dbReference type="EMBL" id="JAYKXP010000133">
    <property type="protein sequence ID" value="KAK7023635.1"/>
    <property type="molecule type" value="Genomic_DNA"/>
</dbReference>
<proteinExistence type="predicted"/>
<evidence type="ECO:0000256" key="1">
    <source>
        <dbReference type="SAM" id="Phobius"/>
    </source>
</evidence>
<protein>
    <recommendedName>
        <fullName evidence="4">Ferric oxidoreductase domain-containing protein</fullName>
    </recommendedName>
</protein>
<evidence type="ECO:0000313" key="3">
    <source>
        <dbReference type="Proteomes" id="UP001383192"/>
    </source>
</evidence>
<feature type="transmembrane region" description="Helical" evidence="1">
    <location>
        <begin position="248"/>
        <end position="266"/>
    </location>
</feature>
<accession>A0AAW0BBS8</accession>
<gene>
    <name evidence="2" type="ORF">VNI00_016597</name>
</gene>
<feature type="transmembrane region" description="Helical" evidence="1">
    <location>
        <begin position="311"/>
        <end position="335"/>
    </location>
</feature>
<dbReference type="PANTHER" id="PTHR35043:SF7">
    <property type="entry name" value="TRANSCRIPTION FACTOR DOMAIN-CONTAINING PROTEIN"/>
    <property type="match status" value="1"/>
</dbReference>
<keyword evidence="1" id="KW-0472">Membrane</keyword>
<organism evidence="2 3">
    <name type="scientific">Paramarasmius palmivorus</name>
    <dbReference type="NCBI Taxonomy" id="297713"/>
    <lineage>
        <taxon>Eukaryota</taxon>
        <taxon>Fungi</taxon>
        <taxon>Dikarya</taxon>
        <taxon>Basidiomycota</taxon>
        <taxon>Agaricomycotina</taxon>
        <taxon>Agaricomycetes</taxon>
        <taxon>Agaricomycetidae</taxon>
        <taxon>Agaricales</taxon>
        <taxon>Marasmiineae</taxon>
        <taxon>Marasmiaceae</taxon>
        <taxon>Paramarasmius</taxon>
    </lineage>
</organism>
<sequence>MGGFALYDAGHQPHPRFLGILRDGDSLSGDIGTFGKLWEHIFGDPDSSAGQPGQTCLLEILTSKGYIDINAEEVTARGESDALGKLIAFVEVVWFALQCISRWAEDLAFAEIEVITLAHAVILGVSFRFWWHKPLRVRSPVRVTWVRRDITYQPQRAIKKPSLHSRILEGPTVIRQYLYDDLQDVRNHRASGFFSCLKNMICGQCNPCSGCCLLPRYLIANFKEVLLSTSRVKSIFYPGLGRTMVRDLWQVYVAAVVFGGVHLIAWKGGFPADIYQDIWRRAALAMVAIPLAILPLNWVGKGDKRNSVTRMANGSILLLCFLYAVARLGTVYVAFGTLKNLPYSARRAVEWTHFIPHMG</sequence>